<dbReference type="EMBL" id="GBXM01075528">
    <property type="protein sequence ID" value="JAH33049.1"/>
    <property type="molecule type" value="Transcribed_RNA"/>
</dbReference>
<name>A0A0E9RVA2_ANGAN</name>
<accession>A0A0E9RVA2</accession>
<protein>
    <submittedName>
        <fullName evidence="1">Uncharacterized protein</fullName>
    </submittedName>
</protein>
<organism evidence="1">
    <name type="scientific">Anguilla anguilla</name>
    <name type="common">European freshwater eel</name>
    <name type="synonym">Muraena anguilla</name>
    <dbReference type="NCBI Taxonomy" id="7936"/>
    <lineage>
        <taxon>Eukaryota</taxon>
        <taxon>Metazoa</taxon>
        <taxon>Chordata</taxon>
        <taxon>Craniata</taxon>
        <taxon>Vertebrata</taxon>
        <taxon>Euteleostomi</taxon>
        <taxon>Actinopterygii</taxon>
        <taxon>Neopterygii</taxon>
        <taxon>Teleostei</taxon>
        <taxon>Anguilliformes</taxon>
        <taxon>Anguillidae</taxon>
        <taxon>Anguilla</taxon>
    </lineage>
</organism>
<reference evidence="1" key="2">
    <citation type="journal article" date="2015" name="Fish Shellfish Immunol.">
        <title>Early steps in the European eel (Anguilla anguilla)-Vibrio vulnificus interaction in the gills: Role of the RtxA13 toxin.</title>
        <authorList>
            <person name="Callol A."/>
            <person name="Pajuelo D."/>
            <person name="Ebbesson L."/>
            <person name="Teles M."/>
            <person name="MacKenzie S."/>
            <person name="Amaro C."/>
        </authorList>
    </citation>
    <scope>NUCLEOTIDE SEQUENCE</scope>
</reference>
<sequence length="17" mass="2000">MNNCNKMSIVPYRTCIL</sequence>
<reference evidence="1" key="1">
    <citation type="submission" date="2014-11" db="EMBL/GenBank/DDBJ databases">
        <authorList>
            <person name="Amaro Gonzalez C."/>
        </authorList>
    </citation>
    <scope>NUCLEOTIDE SEQUENCE</scope>
</reference>
<proteinExistence type="predicted"/>
<evidence type="ECO:0000313" key="1">
    <source>
        <dbReference type="EMBL" id="JAH33049.1"/>
    </source>
</evidence>
<dbReference type="AlphaFoldDB" id="A0A0E9RVA2"/>